<evidence type="ECO:0000313" key="2">
    <source>
        <dbReference type="Proteomes" id="UP000007350"/>
    </source>
</evidence>
<protein>
    <recommendedName>
        <fullName evidence="3">Dispersed gene family protein 1 (DGF-1)</fullName>
    </recommendedName>
</protein>
<dbReference type="AlphaFoldDB" id="K2NCF2"/>
<dbReference type="EMBL" id="AHKC01020094">
    <property type="protein sequence ID" value="EKF26712.1"/>
    <property type="molecule type" value="Genomic_DNA"/>
</dbReference>
<evidence type="ECO:0008006" key="3">
    <source>
        <dbReference type="Google" id="ProtNLM"/>
    </source>
</evidence>
<gene>
    <name evidence="1" type="ORF">MOQ_009585</name>
</gene>
<evidence type="ECO:0000313" key="1">
    <source>
        <dbReference type="EMBL" id="EKF26712.1"/>
    </source>
</evidence>
<proteinExistence type="predicted"/>
<dbReference type="Proteomes" id="UP000007350">
    <property type="component" value="Unassembled WGS sequence"/>
</dbReference>
<dbReference type="OrthoDB" id="10364316at2759"/>
<reference evidence="1 2" key="1">
    <citation type="journal article" date="2012" name="BMC Genomics">
        <title>Comparative genomic analysis of human infective Trypanosoma cruzi lineages with the bat-restricted subspecies T. cruzi marinkellei.</title>
        <authorList>
            <person name="Franzen O."/>
            <person name="Talavera-Lopez C."/>
            <person name="Ochaya S."/>
            <person name="Butler C.E."/>
            <person name="Messenger L.A."/>
            <person name="Lewis M.D."/>
            <person name="Llewellyn M.S."/>
            <person name="Marinkelle C.J."/>
            <person name="Tyler K.M."/>
            <person name="Miles M.A."/>
            <person name="Andersson B."/>
        </authorList>
    </citation>
    <scope>NUCLEOTIDE SEQUENCE [LARGE SCALE GENOMIC DNA]</scope>
    <source>
        <strain evidence="1 2">B7</strain>
    </source>
</reference>
<name>K2NCF2_TRYCR</name>
<keyword evidence="2" id="KW-1185">Reference proteome</keyword>
<organism evidence="1 2">
    <name type="scientific">Trypanosoma cruzi marinkellei</name>
    <dbReference type="NCBI Taxonomy" id="85056"/>
    <lineage>
        <taxon>Eukaryota</taxon>
        <taxon>Discoba</taxon>
        <taxon>Euglenozoa</taxon>
        <taxon>Kinetoplastea</taxon>
        <taxon>Metakinetoplastina</taxon>
        <taxon>Trypanosomatida</taxon>
        <taxon>Trypanosomatidae</taxon>
        <taxon>Trypanosoma</taxon>
        <taxon>Schizotrypanum</taxon>
    </lineage>
</organism>
<feature type="non-terminal residue" evidence="1">
    <location>
        <position position="247"/>
    </location>
</feature>
<accession>K2NCF2</accession>
<sequence>MPRASAFSFVCCPRHRDYHAMKLFGQKGGANGHVPLCRHPSTLHGGCVGLRGRWEADGITGLAAFARLCVGGCDVMGTVCGRMPLRATVSGYCVWLLLLLPPPCFTVQIEILWFEHHKYCFRVLVITRRSRRISGIGDSSSIGITIWRNRVTGFDIRRKGFAEQEAWSTRRVRHTTTALLVSVWVGGCGLWWVRVRAASTACGAGPLRLCVRRCSLCWHWWRWRRGCPRRMRWCCDCGAARWTEASR</sequence>
<comment type="caution">
    <text evidence="1">The sequence shown here is derived from an EMBL/GenBank/DDBJ whole genome shotgun (WGS) entry which is preliminary data.</text>
</comment>